<dbReference type="GO" id="GO:0034599">
    <property type="term" value="P:cellular response to oxidative stress"/>
    <property type="evidence" value="ECO:0007669"/>
    <property type="project" value="TreeGrafter"/>
</dbReference>
<evidence type="ECO:0000256" key="3">
    <source>
        <dbReference type="ARBA" id="ARBA00023284"/>
    </source>
</evidence>
<accession>A0A0D6ESN9</accession>
<dbReference type="Pfam" id="PF00462">
    <property type="entry name" value="Glutaredoxin"/>
    <property type="match status" value="1"/>
</dbReference>
<evidence type="ECO:0000256" key="2">
    <source>
        <dbReference type="ARBA" id="ARBA00012310"/>
    </source>
</evidence>
<dbReference type="SUPFAM" id="SSF52833">
    <property type="entry name" value="Thioredoxin-like"/>
    <property type="match status" value="1"/>
</dbReference>
<dbReference type="InterPro" id="IPR014025">
    <property type="entry name" value="Glutaredoxin_subgr"/>
</dbReference>
<protein>
    <recommendedName>
        <fullName evidence="2">glutathione peroxidase</fullName>
        <ecNumber evidence="2">1.11.1.9</ecNumber>
    </recommendedName>
</protein>
<dbReference type="Gene3D" id="3.40.30.10">
    <property type="entry name" value="Glutaredoxin"/>
    <property type="match status" value="1"/>
</dbReference>
<dbReference type="PANTHER" id="PTHR45694:SF18">
    <property type="entry name" value="GLUTAREDOXIN-1-RELATED"/>
    <property type="match status" value="1"/>
</dbReference>
<dbReference type="InterPro" id="IPR011899">
    <property type="entry name" value="Glutaredoxin_euk/vir"/>
</dbReference>
<dbReference type="InterPro" id="IPR036249">
    <property type="entry name" value="Thioredoxin-like_sf"/>
</dbReference>
<evidence type="ECO:0000313" key="7">
    <source>
        <dbReference type="Proteomes" id="UP000243876"/>
    </source>
</evidence>
<dbReference type="GO" id="GO:0015038">
    <property type="term" value="F:glutathione disulfide oxidoreductase activity"/>
    <property type="evidence" value="ECO:0007669"/>
    <property type="project" value="TreeGrafter"/>
</dbReference>
<dbReference type="PRINTS" id="PR00160">
    <property type="entry name" value="GLUTAREDOXIN"/>
</dbReference>
<gene>
    <name evidence="6" type="primary">SPOSA6832_04435</name>
</gene>
<dbReference type="AlphaFoldDB" id="A0A0D6ESN9"/>
<keyword evidence="7" id="KW-1185">Reference proteome</keyword>
<dbReference type="EC" id="1.11.1.9" evidence="2"/>
<reference evidence="7" key="1">
    <citation type="submission" date="2015-02" db="EMBL/GenBank/DDBJ databases">
        <authorList>
            <person name="Gon?alves P."/>
        </authorList>
    </citation>
    <scope>NUCLEOTIDE SEQUENCE [LARGE SCALE GENOMIC DNA]</scope>
</reference>
<dbReference type="OrthoDB" id="418495at2759"/>
<dbReference type="CDD" id="cd03419">
    <property type="entry name" value="GRX_GRXh_1_2_like"/>
    <property type="match status" value="1"/>
</dbReference>
<evidence type="ECO:0000256" key="1">
    <source>
        <dbReference type="ARBA" id="ARBA00000217"/>
    </source>
</evidence>
<dbReference type="Proteomes" id="UP000243876">
    <property type="component" value="Unassembled WGS sequence"/>
</dbReference>
<comment type="catalytic activity">
    <reaction evidence="4">
        <text>1-chloro-2,4-dinitrobenzene + glutathione = 2,4-dinitrophenyl-S-glutathione + chloride + H(+)</text>
        <dbReference type="Rhea" id="RHEA:51220"/>
        <dbReference type="ChEBI" id="CHEBI:15378"/>
        <dbReference type="ChEBI" id="CHEBI:17996"/>
        <dbReference type="ChEBI" id="CHEBI:34718"/>
        <dbReference type="ChEBI" id="CHEBI:57925"/>
        <dbReference type="ChEBI" id="CHEBI:133977"/>
        <dbReference type="EC" id="2.5.1.18"/>
    </reaction>
</comment>
<dbReference type="PROSITE" id="PS51354">
    <property type="entry name" value="GLUTAREDOXIN_2"/>
    <property type="match status" value="1"/>
</dbReference>
<dbReference type="FunFam" id="3.40.30.10:FF:000026">
    <property type="entry name" value="Glutaredoxin 2"/>
    <property type="match status" value="1"/>
</dbReference>
<evidence type="ECO:0000313" key="6">
    <source>
        <dbReference type="EMBL" id="CEQ42595.1"/>
    </source>
</evidence>
<organism evidence="6 7">
    <name type="scientific">Sporidiobolus salmonicolor</name>
    <name type="common">Yeast-like fungus</name>
    <name type="synonym">Sporobolomyces salmonicolor</name>
    <dbReference type="NCBI Taxonomy" id="5005"/>
    <lineage>
        <taxon>Eukaryota</taxon>
        <taxon>Fungi</taxon>
        <taxon>Dikarya</taxon>
        <taxon>Basidiomycota</taxon>
        <taxon>Pucciniomycotina</taxon>
        <taxon>Microbotryomycetes</taxon>
        <taxon>Sporidiobolales</taxon>
        <taxon>Sporidiobolaceae</taxon>
        <taxon>Sporobolomyces</taxon>
    </lineage>
</organism>
<name>A0A0D6ESN9_SPOSA</name>
<dbReference type="NCBIfam" id="TIGR02180">
    <property type="entry name" value="GRX_euk"/>
    <property type="match status" value="1"/>
</dbReference>
<dbReference type="InterPro" id="IPR002109">
    <property type="entry name" value="Glutaredoxin"/>
</dbReference>
<dbReference type="EMBL" id="CENE01000030">
    <property type="protein sequence ID" value="CEQ42595.1"/>
    <property type="molecule type" value="Genomic_DNA"/>
</dbReference>
<evidence type="ECO:0000259" key="5">
    <source>
        <dbReference type="Pfam" id="PF00462"/>
    </source>
</evidence>
<evidence type="ECO:0000256" key="4">
    <source>
        <dbReference type="ARBA" id="ARBA00035808"/>
    </source>
</evidence>
<comment type="catalytic activity">
    <reaction evidence="1">
        <text>2 glutathione + H2O2 = glutathione disulfide + 2 H2O</text>
        <dbReference type="Rhea" id="RHEA:16833"/>
        <dbReference type="ChEBI" id="CHEBI:15377"/>
        <dbReference type="ChEBI" id="CHEBI:16240"/>
        <dbReference type="ChEBI" id="CHEBI:57925"/>
        <dbReference type="ChEBI" id="CHEBI:58297"/>
        <dbReference type="EC" id="1.11.1.9"/>
    </reaction>
</comment>
<sequence>MSNSVKSTVDQKIQNGHVVVFSKSYCPRKAKQLLQSLGEEFDVYELDQMDEGGDWQNYLAEKTGQRTVPNIFIDGKHVGGSSDLDAKHRSGELKTLLGAKA</sequence>
<dbReference type="GO" id="GO:0005737">
    <property type="term" value="C:cytoplasm"/>
    <property type="evidence" value="ECO:0007669"/>
    <property type="project" value="TreeGrafter"/>
</dbReference>
<keyword evidence="3" id="KW-0676">Redox-active center</keyword>
<dbReference type="GO" id="GO:0004602">
    <property type="term" value="F:glutathione peroxidase activity"/>
    <property type="evidence" value="ECO:0007669"/>
    <property type="project" value="UniProtKB-EC"/>
</dbReference>
<feature type="non-terminal residue" evidence="6">
    <location>
        <position position="1"/>
    </location>
</feature>
<dbReference type="PANTHER" id="PTHR45694">
    <property type="entry name" value="GLUTAREDOXIN 2"/>
    <property type="match status" value="1"/>
</dbReference>
<proteinExistence type="predicted"/>
<feature type="domain" description="Glutaredoxin" evidence="5">
    <location>
        <begin position="18"/>
        <end position="78"/>
    </location>
</feature>
<dbReference type="GO" id="GO:0004364">
    <property type="term" value="F:glutathione transferase activity"/>
    <property type="evidence" value="ECO:0007669"/>
    <property type="project" value="UniProtKB-EC"/>
</dbReference>